<dbReference type="OrthoDB" id="10665122at2759"/>
<organism evidence="2 3">
    <name type="scientific">Solanum commersonii</name>
    <name type="common">Commerson's wild potato</name>
    <name type="synonym">Commerson's nightshade</name>
    <dbReference type="NCBI Taxonomy" id="4109"/>
    <lineage>
        <taxon>Eukaryota</taxon>
        <taxon>Viridiplantae</taxon>
        <taxon>Streptophyta</taxon>
        <taxon>Embryophyta</taxon>
        <taxon>Tracheophyta</taxon>
        <taxon>Spermatophyta</taxon>
        <taxon>Magnoliopsida</taxon>
        <taxon>eudicotyledons</taxon>
        <taxon>Gunneridae</taxon>
        <taxon>Pentapetalae</taxon>
        <taxon>asterids</taxon>
        <taxon>lamiids</taxon>
        <taxon>Solanales</taxon>
        <taxon>Solanaceae</taxon>
        <taxon>Solanoideae</taxon>
        <taxon>Solaneae</taxon>
        <taxon>Solanum</taxon>
    </lineage>
</organism>
<name>A0A9J5X1I6_SOLCO</name>
<dbReference type="EMBL" id="JACXVP010000010">
    <property type="protein sequence ID" value="KAG5581971.1"/>
    <property type="molecule type" value="Genomic_DNA"/>
</dbReference>
<dbReference type="InterPro" id="IPR040256">
    <property type="entry name" value="At4g02000-like"/>
</dbReference>
<gene>
    <name evidence="2" type="ORF">H5410_052598</name>
</gene>
<dbReference type="AlphaFoldDB" id="A0A9J5X1I6"/>
<comment type="caution">
    <text evidence="2">The sequence shown here is derived from an EMBL/GenBank/DDBJ whole genome shotgun (WGS) entry which is preliminary data.</text>
</comment>
<dbReference type="Proteomes" id="UP000824120">
    <property type="component" value="Chromosome 10"/>
</dbReference>
<accession>A0A9J5X1I6</accession>
<dbReference type="PANTHER" id="PTHR31286">
    <property type="entry name" value="GLYCINE-RICH CELL WALL STRUCTURAL PROTEIN 1.8-LIKE"/>
    <property type="match status" value="1"/>
</dbReference>
<keyword evidence="3" id="KW-1185">Reference proteome</keyword>
<sequence length="282" mass="32286">MLRCSATLLCFNSASADIPTIASTSQFPHLVPLTKSQQTPSRSNDFIANYATITNPNVVTNKNSKAKINVESIPMKKIDIIDGVPVVKWTEQEVTRMNVIKNLQYAIVGKFSYGWPKISELRDLIPKQCGIKGDCKIGFLRNRHILMRFELVKDFINIMSKNAYYITAKDGSSYQMRPFIYDTKFKMEEETSWDIAWISFPDLLLTFFVKEALFTLAYAVGNLLQLDMATINKTRTSCARVKIQLDLLVEKPQFVQMKIEDENTNAKRSVKVKIQHDYIPSY</sequence>
<reference evidence="2 3" key="1">
    <citation type="submission" date="2020-09" db="EMBL/GenBank/DDBJ databases">
        <title>De no assembly of potato wild relative species, Solanum commersonii.</title>
        <authorList>
            <person name="Cho K."/>
        </authorList>
    </citation>
    <scope>NUCLEOTIDE SEQUENCE [LARGE SCALE GENOMIC DNA]</scope>
    <source>
        <strain evidence="2">LZ3.2</strain>
        <tissue evidence="2">Leaf</tissue>
    </source>
</reference>
<protein>
    <recommendedName>
        <fullName evidence="1">DUF4283 domain-containing protein</fullName>
    </recommendedName>
</protein>
<proteinExistence type="predicted"/>
<evidence type="ECO:0000313" key="2">
    <source>
        <dbReference type="EMBL" id="KAG5581971.1"/>
    </source>
</evidence>
<dbReference type="Pfam" id="PF14111">
    <property type="entry name" value="DUF4283"/>
    <property type="match status" value="1"/>
</dbReference>
<evidence type="ECO:0000259" key="1">
    <source>
        <dbReference type="Pfam" id="PF14111"/>
    </source>
</evidence>
<dbReference type="InterPro" id="IPR025558">
    <property type="entry name" value="DUF4283"/>
</dbReference>
<evidence type="ECO:0000313" key="3">
    <source>
        <dbReference type="Proteomes" id="UP000824120"/>
    </source>
</evidence>
<feature type="domain" description="DUF4283" evidence="1">
    <location>
        <begin position="101"/>
        <end position="188"/>
    </location>
</feature>
<dbReference type="PANTHER" id="PTHR31286:SF79">
    <property type="entry name" value="N-6 ADENINE-SPECIFIC DNA METHYLASE"/>
    <property type="match status" value="1"/>
</dbReference>